<protein>
    <submittedName>
        <fullName evidence="1">DUF2971 domain-containing protein</fullName>
    </submittedName>
</protein>
<proteinExistence type="predicted"/>
<keyword evidence="1" id="KW-0614">Plasmid</keyword>
<sequence length="230" mass="26780">MNISFEVDVIPKDEILQRKVIESIKMICFKYSLKSDINSVFPDFLYKSCSMWSHYANFSSGVCIIFNKEKIESQIKSQAIQNDATFISSQIIQYYSHQDVGDYNKKLKLLKPCYEGKYSCVKDYLNNDENMNIVKTAMFIKSYGWNHEKEFRIAVSSEADFYIKFDLADCIEGIILGLNCKATDEEIRRLSILNGITVYRHLYQAEHAKDLFYKYDENIEPILISTGHVL</sequence>
<evidence type="ECO:0000313" key="1">
    <source>
        <dbReference type="EMBL" id="UYV29902.1"/>
    </source>
</evidence>
<dbReference type="EMBL" id="CP097357">
    <property type="protein sequence ID" value="UYV29902.1"/>
    <property type="molecule type" value="Genomic_DNA"/>
</dbReference>
<dbReference type="RefSeq" id="WP_264400235.1">
    <property type="nucleotide sequence ID" value="NZ_CP062152.1"/>
</dbReference>
<dbReference type="Pfam" id="PF11185">
    <property type="entry name" value="DUF2971"/>
    <property type="match status" value="1"/>
</dbReference>
<geneLocation type="plasmid" evidence="1 2">
    <name>pVP-16-VB00198-1</name>
</geneLocation>
<organism evidence="1 2">
    <name type="scientific">Vibrio parahaemolyticus</name>
    <dbReference type="NCBI Taxonomy" id="670"/>
    <lineage>
        <taxon>Bacteria</taxon>
        <taxon>Pseudomonadati</taxon>
        <taxon>Pseudomonadota</taxon>
        <taxon>Gammaproteobacteria</taxon>
        <taxon>Vibrionales</taxon>
        <taxon>Vibrionaceae</taxon>
        <taxon>Vibrio</taxon>
    </lineage>
</organism>
<dbReference type="InterPro" id="IPR021352">
    <property type="entry name" value="DUF2971"/>
</dbReference>
<gene>
    <name evidence="1" type="ORF">M5598_28370</name>
</gene>
<evidence type="ECO:0000313" key="2">
    <source>
        <dbReference type="Proteomes" id="UP001163036"/>
    </source>
</evidence>
<reference evidence="1" key="1">
    <citation type="submission" date="2022-05" db="EMBL/GenBank/DDBJ databases">
        <title>Megaplasmid of Vibrio parahaemolyticus.</title>
        <authorList>
            <person name="Strauch E."/>
            <person name="Borowiak M."/>
        </authorList>
    </citation>
    <scope>NUCLEOTIDE SEQUENCE</scope>
    <source>
        <strain evidence="1">16-VB00198</strain>
        <plasmid evidence="1">pVP-16-VB00198-1</plasmid>
    </source>
</reference>
<dbReference type="Proteomes" id="UP001163036">
    <property type="component" value="Plasmid pVP-16-VB00198-1"/>
</dbReference>
<dbReference type="AlphaFoldDB" id="A0AA46Z8J7"/>
<accession>A0AA46Z8J7</accession>
<name>A0AA46Z8J7_VIBPH</name>